<feature type="transmembrane region" description="Helical" evidence="1">
    <location>
        <begin position="34"/>
        <end position="59"/>
    </location>
</feature>
<feature type="transmembrane region" description="Helical" evidence="1">
    <location>
        <begin position="12"/>
        <end position="28"/>
    </location>
</feature>
<feature type="transmembrane region" description="Helical" evidence="1">
    <location>
        <begin position="160"/>
        <end position="181"/>
    </location>
</feature>
<accession>A0ABT2Y547</accession>
<evidence type="ECO:0000313" key="2">
    <source>
        <dbReference type="EMBL" id="MCV2231860.1"/>
    </source>
</evidence>
<feature type="transmembrane region" description="Helical" evidence="1">
    <location>
        <begin position="97"/>
        <end position="120"/>
    </location>
</feature>
<gene>
    <name evidence="2" type="ORF">N7548_03360</name>
</gene>
<dbReference type="RefSeq" id="WP_263608013.1">
    <property type="nucleotide sequence ID" value="NZ_JAOVQM010000002.1"/>
</dbReference>
<sequence>MLQVWQKYGGFIHLVLKIMSVVLFWNAISNYTNAYWTFINMSRHFFGFLVTLGLALALLSERKSYILTMFIVIQVYSLFLSATSLSQLFFWNLDIFWYQWVYTFIPIILILVSLVGLALILKRSGSIIVMISSILSVIYNMVALVLLFNELPKGNYSFTLYNIFMAFIGLHFALLLMVFVYKQYYKHDVYQQKTNPSDEIHFE</sequence>
<dbReference type="Proteomes" id="UP001177160">
    <property type="component" value="Unassembled WGS sequence"/>
</dbReference>
<name>A0ABT2Y547_9MOLU</name>
<organism evidence="2 3">
    <name type="scientific">Paracholeplasma manati</name>
    <dbReference type="NCBI Taxonomy" id="591373"/>
    <lineage>
        <taxon>Bacteria</taxon>
        <taxon>Bacillati</taxon>
        <taxon>Mycoplasmatota</taxon>
        <taxon>Mollicutes</taxon>
        <taxon>Acholeplasmatales</taxon>
        <taxon>Acholeplasmataceae</taxon>
        <taxon>Paracholeplasma</taxon>
    </lineage>
</organism>
<feature type="transmembrane region" description="Helical" evidence="1">
    <location>
        <begin position="127"/>
        <end position="148"/>
    </location>
</feature>
<keyword evidence="1" id="KW-0472">Membrane</keyword>
<dbReference type="EMBL" id="JAOVQM010000002">
    <property type="protein sequence ID" value="MCV2231860.1"/>
    <property type="molecule type" value="Genomic_DNA"/>
</dbReference>
<evidence type="ECO:0000256" key="1">
    <source>
        <dbReference type="SAM" id="Phobius"/>
    </source>
</evidence>
<comment type="caution">
    <text evidence="2">The sequence shown here is derived from an EMBL/GenBank/DDBJ whole genome shotgun (WGS) entry which is preliminary data.</text>
</comment>
<keyword evidence="1" id="KW-1133">Transmembrane helix</keyword>
<keyword evidence="1" id="KW-0812">Transmembrane</keyword>
<keyword evidence="3" id="KW-1185">Reference proteome</keyword>
<protein>
    <submittedName>
        <fullName evidence="2">Uncharacterized protein</fullName>
    </submittedName>
</protein>
<proteinExistence type="predicted"/>
<evidence type="ECO:0000313" key="3">
    <source>
        <dbReference type="Proteomes" id="UP001177160"/>
    </source>
</evidence>
<reference evidence="2" key="1">
    <citation type="submission" date="2022-09" db="EMBL/GenBank/DDBJ databases">
        <title>Novel Mycoplasma species identified in domestic and wild animals.</title>
        <authorList>
            <person name="Volokhov D.V."/>
            <person name="Furtak V.A."/>
            <person name="Zagorodnyaya T.A."/>
        </authorList>
    </citation>
    <scope>NUCLEOTIDE SEQUENCE</scope>
    <source>
        <strain evidence="2">Oakley</strain>
    </source>
</reference>
<feature type="transmembrane region" description="Helical" evidence="1">
    <location>
        <begin position="66"/>
        <end position="91"/>
    </location>
</feature>